<name>A0A0K0DIM8_ANGCA</name>
<sequence length="368" mass="42500">MVWLTTVELMSSDTNRAIPASDITEQICFITKRPKILFVNKFTSTGKHSSSPMAYSLKGGWKVFLMENSDCSRSQIQPQQYYPPGVVPTPQQRECSFPERAAQLSMNTVQTVINDRNQGYSQKPNYLEQPSVVTSPHNMIFPVWQHGHQDHFMVQNPRVQQNAEFIQGVTVPFTQPQFSYDVQPHISNITQQGAISQGVQYSRNPAFIQYEEIGDSPIYNNSISREYTVFETTTPICEREPKGTFLIRYEDLDKPEYAGHIWLVDNHRLLQKYTFDGLYPSNVRVFSRTNRFSGWLYDRPWLYHPLYDVKSVLGKMEKVAIRNHPTRDELLARRNTESRRALETELEQMKVNEKTGASDGGCSDKEHE</sequence>
<dbReference type="WBParaSite" id="ACAC_0001116901-mRNA-1">
    <property type="protein sequence ID" value="ACAC_0001116901-mRNA-1"/>
    <property type="gene ID" value="ACAC_0001116901"/>
</dbReference>
<evidence type="ECO:0000313" key="3">
    <source>
        <dbReference type="WBParaSite" id="ACAC_0001116901-mRNA-1"/>
    </source>
</evidence>
<accession>A0A0K0DIM8</accession>
<evidence type="ECO:0000256" key="1">
    <source>
        <dbReference type="SAM" id="MobiDB-lite"/>
    </source>
</evidence>
<evidence type="ECO:0000313" key="2">
    <source>
        <dbReference type="Proteomes" id="UP000035642"/>
    </source>
</evidence>
<feature type="compositionally biased region" description="Basic and acidic residues" evidence="1">
    <location>
        <begin position="344"/>
        <end position="353"/>
    </location>
</feature>
<reference evidence="2" key="1">
    <citation type="submission" date="2012-09" db="EMBL/GenBank/DDBJ databases">
        <authorList>
            <person name="Martin A.A."/>
        </authorList>
    </citation>
    <scope>NUCLEOTIDE SEQUENCE</scope>
</reference>
<dbReference type="Proteomes" id="UP000035642">
    <property type="component" value="Unassembled WGS sequence"/>
</dbReference>
<feature type="region of interest" description="Disordered" evidence="1">
    <location>
        <begin position="344"/>
        <end position="368"/>
    </location>
</feature>
<keyword evidence="2" id="KW-1185">Reference proteome</keyword>
<protein>
    <submittedName>
        <fullName evidence="3">Uncharacterized protein</fullName>
    </submittedName>
</protein>
<dbReference type="AlphaFoldDB" id="A0A0K0DIM8"/>
<organism evidence="2 3">
    <name type="scientific">Angiostrongylus cantonensis</name>
    <name type="common">Rat lungworm</name>
    <dbReference type="NCBI Taxonomy" id="6313"/>
    <lineage>
        <taxon>Eukaryota</taxon>
        <taxon>Metazoa</taxon>
        <taxon>Ecdysozoa</taxon>
        <taxon>Nematoda</taxon>
        <taxon>Chromadorea</taxon>
        <taxon>Rhabditida</taxon>
        <taxon>Rhabditina</taxon>
        <taxon>Rhabditomorpha</taxon>
        <taxon>Strongyloidea</taxon>
        <taxon>Metastrongylidae</taxon>
        <taxon>Angiostrongylus</taxon>
    </lineage>
</organism>
<proteinExistence type="predicted"/>
<reference evidence="3" key="2">
    <citation type="submission" date="2017-02" db="UniProtKB">
        <authorList>
            <consortium name="WormBaseParasite"/>
        </authorList>
    </citation>
    <scope>IDENTIFICATION</scope>
</reference>